<dbReference type="GO" id="GO:0007099">
    <property type="term" value="P:centriole replication"/>
    <property type="evidence" value="ECO:0007669"/>
    <property type="project" value="TreeGrafter"/>
</dbReference>
<feature type="coiled-coil region" evidence="1">
    <location>
        <begin position="759"/>
        <end position="908"/>
    </location>
</feature>
<keyword evidence="4" id="KW-1185">Reference proteome</keyword>
<dbReference type="PANTHER" id="PTHR10337">
    <property type="entry name" value="SHC TRANSFORMING PROTEIN"/>
    <property type="match status" value="1"/>
</dbReference>
<feature type="coiled-coil region" evidence="1">
    <location>
        <begin position="302"/>
        <end position="357"/>
    </location>
</feature>
<keyword evidence="1" id="KW-0175">Coiled coil</keyword>
<proteinExistence type="predicted"/>
<feature type="compositionally biased region" description="Acidic residues" evidence="2">
    <location>
        <begin position="24"/>
        <end position="36"/>
    </location>
</feature>
<reference evidence="3 4" key="1">
    <citation type="submission" date="2019-05" db="EMBL/GenBank/DDBJ databases">
        <title>Another draft genome of Portunus trituberculatus and its Hox gene families provides insights of decapod evolution.</title>
        <authorList>
            <person name="Jeong J.-H."/>
            <person name="Song I."/>
            <person name="Kim S."/>
            <person name="Choi T."/>
            <person name="Kim D."/>
            <person name="Ryu S."/>
            <person name="Kim W."/>
        </authorList>
    </citation>
    <scope>NUCLEOTIDE SEQUENCE [LARGE SCALE GENOMIC DNA]</scope>
    <source>
        <tissue evidence="3">Muscle</tissue>
    </source>
</reference>
<feature type="region of interest" description="Disordered" evidence="2">
    <location>
        <begin position="130"/>
        <end position="192"/>
    </location>
</feature>
<feature type="coiled-coil region" evidence="1">
    <location>
        <begin position="389"/>
        <end position="488"/>
    </location>
</feature>
<feature type="region of interest" description="Disordered" evidence="2">
    <location>
        <begin position="909"/>
        <end position="934"/>
    </location>
</feature>
<dbReference type="PANTHER" id="PTHR10337:SF6">
    <property type="entry name" value="CENTROSOMAL PROTEIN OF 152 KDA"/>
    <property type="match status" value="1"/>
</dbReference>
<feature type="region of interest" description="Disordered" evidence="2">
    <location>
        <begin position="1"/>
        <end position="45"/>
    </location>
</feature>
<dbReference type="EMBL" id="VSRR010000698">
    <property type="protein sequence ID" value="MPC18644.1"/>
    <property type="molecule type" value="Genomic_DNA"/>
</dbReference>
<protein>
    <submittedName>
        <fullName evidence="3">Centrosomal protein</fullName>
    </submittedName>
</protein>
<feature type="coiled-coil region" evidence="1">
    <location>
        <begin position="562"/>
        <end position="617"/>
    </location>
</feature>
<comment type="caution">
    <text evidence="3">The sequence shown here is derived from an EMBL/GenBank/DDBJ whole genome shotgun (WGS) entry which is preliminary data.</text>
</comment>
<feature type="coiled-coil region" evidence="1">
    <location>
        <begin position="946"/>
        <end position="1074"/>
    </location>
</feature>
<feature type="compositionally biased region" description="Polar residues" evidence="2">
    <location>
        <begin position="156"/>
        <end position="170"/>
    </location>
</feature>
<feature type="compositionally biased region" description="Gly residues" evidence="2">
    <location>
        <begin position="83"/>
        <end position="96"/>
    </location>
</feature>
<organism evidence="3 4">
    <name type="scientific">Portunus trituberculatus</name>
    <name type="common">Swimming crab</name>
    <name type="synonym">Neptunus trituberculatus</name>
    <dbReference type="NCBI Taxonomy" id="210409"/>
    <lineage>
        <taxon>Eukaryota</taxon>
        <taxon>Metazoa</taxon>
        <taxon>Ecdysozoa</taxon>
        <taxon>Arthropoda</taxon>
        <taxon>Crustacea</taxon>
        <taxon>Multicrustacea</taxon>
        <taxon>Malacostraca</taxon>
        <taxon>Eumalacostraca</taxon>
        <taxon>Eucarida</taxon>
        <taxon>Decapoda</taxon>
        <taxon>Pleocyemata</taxon>
        <taxon>Brachyura</taxon>
        <taxon>Eubrachyura</taxon>
        <taxon>Portunoidea</taxon>
        <taxon>Portunidae</taxon>
        <taxon>Portuninae</taxon>
        <taxon>Portunus</taxon>
    </lineage>
</organism>
<evidence type="ECO:0000256" key="1">
    <source>
        <dbReference type="SAM" id="Coils"/>
    </source>
</evidence>
<evidence type="ECO:0000313" key="3">
    <source>
        <dbReference type="EMBL" id="MPC18644.1"/>
    </source>
</evidence>
<sequence length="1293" mass="148869">MDNPGHSIFAGGSLHLDGIAARNEEEDLQREEEEEEENRRREKEIQDLLVNAFDDLEEEESYTQHSAYPFPGSAGGREDQGNVGSGRDGGGYGGMGSPMTSSYAPQAYHEDVHNYQEYQSDVYHQQNAHHMGGDLDVSSEGRGSLGGASCSSSNSVTPWSEDSRGTSPTRFSPLHGHLSTGSALDDATSGGDPYVPVGGQDFQASHVEVYATNDHHAGHFEVQDNQEMLNLDDQYKQAETSYDQLKLLYEVRGRELDRQMSEYSKLQFESNRDIRSLQHQLSLLRSENDGKSASVKQLQILLSEKEERTKALVTDMKELQSKLSATQDENKKLHLQLETAESTISSLECQVSELQAVDSLSRNQKLQEEFIRKLQQGNQEEKDLLLSKLHESEKEAHTSQQEVKRLREELKNMRNLYDGAVVQKSETVAKLNVMIETLRKQYEQLLQAHDSQETLKLELKVKSLEATNQNLEEQASMLDIELKKAKEDLKSFDMAMKLGIMKDILPTEDSMLGLGIKQALTYNDTTTSDTHKRSSGTKYEFPKDKDSIVTVREELKKSLMINKAKREEIALLRNDVQEKQDRIRKATSDLRDAHAEVKQLKEQLLRLQMKHDEKELREKDTSQLANNKERELQVENISLQQEMACLLACVRDSKVLYGNLMDAVMSVKDGVVHDQVSTLCAKMDELVHHIEAGRKLSAEVECLHEMLTEMRKENAALHQAQAVWENRIGNLEVKLKVSGKMIMRAVTDPEKASEITPSLATLQRLLADLQELVTEVNQEIQEANYEKLKLQDRLAKCNLDLEKMRDKIAKLEEEKVNLKGQFASLEKDKNKEKDAELECYQKTYLKFHEEAMHELEANVKVEYEQIVTDLKRKMHQLNEEIKETKDCYIQVCQEKNQLEERLEQLMRSRSTPIESQRLQQGARTALSTPDSGVCAEGVTQRDQVQEVMLHKEIETLKEELAFVKERYKEQSRKLEQEMDQAALPHKYRKEDTMMTGQGTSEAVQEMEETCSRLGSENKELREKYKDQEAEIMRLKEILSQESVSGIKGAWQAILERQQKRMDEEKKELRAYYGNIIEELQKRYTQIECTEISKGKMKEQESNINDKIRKQEDIITTLRAELEKARNEVHVEEEEREKEVRKLTNLLQNKEEEVQDKQEQNNVIRLGFQNYVRKVEAEHKSLQEKVEKLEAQQKEKDKKYIHLKLKFEKYNEVITQRKYYKSELNRLWDTYEGTKVSFIVQLQNVLEEVKVIFEKQVEAVKETLGALSGPQVAQALQELSQLSAYVKNFDLKIS</sequence>
<evidence type="ECO:0000256" key="2">
    <source>
        <dbReference type="SAM" id="MobiDB-lite"/>
    </source>
</evidence>
<dbReference type="Proteomes" id="UP000324222">
    <property type="component" value="Unassembled WGS sequence"/>
</dbReference>
<dbReference type="InterPro" id="IPR051235">
    <property type="entry name" value="CEP152/SHC-Transforming"/>
</dbReference>
<gene>
    <name evidence="3" type="primary">CEP152</name>
    <name evidence="3" type="ORF">E2C01_011536</name>
</gene>
<evidence type="ECO:0000313" key="4">
    <source>
        <dbReference type="Proteomes" id="UP000324222"/>
    </source>
</evidence>
<name>A0A5B7DBC7_PORTR</name>
<feature type="compositionally biased region" description="Polar residues" evidence="2">
    <location>
        <begin position="909"/>
        <end position="930"/>
    </location>
</feature>
<dbReference type="GO" id="GO:0005813">
    <property type="term" value="C:centrosome"/>
    <property type="evidence" value="ECO:0007669"/>
    <property type="project" value="TreeGrafter"/>
</dbReference>
<feature type="coiled-coil region" evidence="1">
    <location>
        <begin position="1107"/>
        <end position="1198"/>
    </location>
</feature>
<accession>A0A5B7DBC7</accession>
<feature type="region of interest" description="Disordered" evidence="2">
    <location>
        <begin position="57"/>
        <end position="103"/>
    </location>
</feature>
<dbReference type="OrthoDB" id="6375869at2759"/>